<feature type="compositionally biased region" description="Polar residues" evidence="9">
    <location>
        <begin position="433"/>
        <end position="443"/>
    </location>
</feature>
<dbReference type="InterPro" id="IPR002227">
    <property type="entry name" value="Tyrosinase_Cu-bd"/>
</dbReference>
<reference evidence="13 14" key="1">
    <citation type="submission" date="2019-12" db="EMBL/GenBank/DDBJ databases">
        <title>Draft genome sequence of the ascomycete Xylaria multiplex DSM 110363.</title>
        <authorList>
            <person name="Buettner E."/>
            <person name="Kellner H."/>
        </authorList>
    </citation>
    <scope>NUCLEOTIDE SEQUENCE [LARGE SCALE GENOMIC DNA]</scope>
    <source>
        <strain evidence="13 14">DSM 110363</strain>
    </source>
</reference>
<evidence type="ECO:0000256" key="6">
    <source>
        <dbReference type="ARBA" id="ARBA00023033"/>
    </source>
</evidence>
<dbReference type="InterPro" id="IPR038765">
    <property type="entry name" value="Papain-like_cys_pep_sf"/>
</dbReference>
<dbReference type="PROSITE" id="PS51257">
    <property type="entry name" value="PROKAR_LIPOPROTEIN"/>
    <property type="match status" value="1"/>
</dbReference>
<evidence type="ECO:0000313" key="14">
    <source>
        <dbReference type="Proteomes" id="UP000481858"/>
    </source>
</evidence>
<evidence type="ECO:0000256" key="1">
    <source>
        <dbReference type="ARBA" id="ARBA00001973"/>
    </source>
</evidence>
<comment type="similarity">
    <text evidence="3">Belongs to the XPC family.</text>
</comment>
<feature type="compositionally biased region" description="Acidic residues" evidence="9">
    <location>
        <begin position="1293"/>
        <end position="1308"/>
    </location>
</feature>
<evidence type="ECO:0000256" key="5">
    <source>
        <dbReference type="ARBA" id="ARBA00023002"/>
    </source>
</evidence>
<dbReference type="GO" id="GO:0005737">
    <property type="term" value="C:cytoplasm"/>
    <property type="evidence" value="ECO:0007669"/>
    <property type="project" value="TreeGrafter"/>
</dbReference>
<dbReference type="EMBL" id="WUBL01000017">
    <property type="protein sequence ID" value="KAF2971035.1"/>
    <property type="molecule type" value="Genomic_DNA"/>
</dbReference>
<comment type="subcellular location">
    <subcellularLocation>
        <location evidence="2">Nucleus</location>
    </subcellularLocation>
</comment>
<sequence length="1315" mass="147747">MRCLPYTITNAGCTTFFGVLSSCMALHPVPSPSLNVGEARVALTAWDTSLYETLRIAELEAFPVVKHLHMKRCSPQLISWHRAYLVLYEQLLGAEAQRLALEYTNEDAPAYQEASQRLRLPYWDWATDPTLPSSSTQENITVKGPNGDIVLHNPLYNYRWQTYPLNATQFPGQGGMGPVTTRALNGNPQDTKNFIRDSVYRTFSSTKTYDQSRTVATIETFGYTYPDIPSEDEGRKKVVIAQINRLYGEMLTFGKSIVASTSRRDWFVDIQVDRADLPLPCSINVYLGRQLVGCTLLLGMPKMGIAHDELPLSRALKRLGIKDNKSKDVERRLIDDLHVKIAKGGTTLDPRDIPSLHIKVVSEDVTPPTSESEFPSYSNRTTLMTVLEAAPHALSTDTNGFVQEAREMAEGQAETEANRLAAAPGSSRDQHNRPASSFTKRGNTNRSRIDAQFFTELRSRNATGIVSSSWVFSNAIPIGDSHGRTLNSCVRDWSYEKMQFDAGPSFLLIGDNLIMLGKVLSAGQSDVPDIYHDMLIEADIRPTPASDERPIKRKRPGQRRDEVTQDNTSSSKKPSRGGLVDQEENKDDDKSADNIEFEDVALPPATIQTVYRDSDEEEDEEDEEIFEDVDFSAHALVADAVQDTQDLELDLSARIKPTSTKTIDRRKPINKAEKDRRIEIHKTHLLCLLAHVARRNRWCNDPQVQDSLRPLLTRKMVTQLNPPSHLTQFGRANSLKEGLNMVNNLFKIKYQITERGIKRALWAETDEHLQNFNLLADSEAPLEKHDFREAAKSLCGSRDVGAQLYCALLRAAGVEARLVCSLQPLSFSSAGPYMGAGQKKKQKLTLEEKYGQLFKPNDSPEPSTDPSAPLPPRRRLGHPNAAAFRMPEVVPSSSRQIAPKKIRESPYPVYWVEVLDEGHQKWQPTDPLVTESYWKPQKFEPPASDRENCMTYVVSFEEDGTANDVTRRYAKAYNAKTRKMRVESILSNGERWWCKALCAYSRGYKSDLDQIEANELVAIEAREPMPRNMADFKDHPIYALERHLRRHEVLVPNATPSGTVGAGSKAPLEKVYRRRDVRLARSREKWYRLGREVRPDEIPVKFLTKPPKVHDDILSDQAHELGEGETNGTPIYTMDQTEAYKAPPVLNGKVPKNRYGNLDLYVPSMVPEGGVYIADDLGARAAFILGIDYAPALTGFQFSGRKGTAVLRGVVVAVENEEAVRAVIDGIKDQEVEMQRERRCREVLRMWRLLLMNLRIRERIWAGVDSDDEGVENADNTETQADLEGAETNESSQGDEAEGGGFEVDDEYAGGFMLD</sequence>
<dbReference type="InterPro" id="IPR036985">
    <property type="entry name" value="Transglutaminase-like_sf"/>
</dbReference>
<dbReference type="Gene3D" id="2.20.20.110">
    <property type="entry name" value="Rad4, beta-hairpin domain BHD1"/>
    <property type="match status" value="1"/>
</dbReference>
<keyword evidence="5" id="KW-0560">Oxidoreductase</keyword>
<dbReference type="Pfam" id="PF03835">
    <property type="entry name" value="Rad4"/>
    <property type="match status" value="1"/>
</dbReference>
<evidence type="ECO:0000256" key="2">
    <source>
        <dbReference type="ARBA" id="ARBA00004123"/>
    </source>
</evidence>
<dbReference type="Gene3D" id="1.10.1280.10">
    <property type="entry name" value="Di-copper center containing domain from catechol oxidase"/>
    <property type="match status" value="1"/>
</dbReference>
<evidence type="ECO:0000313" key="13">
    <source>
        <dbReference type="EMBL" id="KAF2971035.1"/>
    </source>
</evidence>
<keyword evidence="14" id="KW-1185">Reference proteome</keyword>
<dbReference type="InterPro" id="IPR008922">
    <property type="entry name" value="Di-copper_centre_dom_sf"/>
</dbReference>
<feature type="domain" description="Rad4 beta-hairpin" evidence="10">
    <location>
        <begin position="1021"/>
        <end position="1078"/>
    </location>
</feature>
<dbReference type="InterPro" id="IPR018327">
    <property type="entry name" value="BHD_2"/>
</dbReference>
<dbReference type="Pfam" id="PF10403">
    <property type="entry name" value="BHD_1"/>
    <property type="match status" value="1"/>
</dbReference>
<feature type="region of interest" description="Disordered" evidence="9">
    <location>
        <begin position="541"/>
        <end position="599"/>
    </location>
</feature>
<dbReference type="SMART" id="SM01031">
    <property type="entry name" value="BHD_2"/>
    <property type="match status" value="1"/>
</dbReference>
<keyword evidence="4" id="KW-0227">DNA damage</keyword>
<dbReference type="SMART" id="SM01032">
    <property type="entry name" value="BHD_3"/>
    <property type="match status" value="1"/>
</dbReference>
<feature type="region of interest" description="Disordered" evidence="9">
    <location>
        <begin position="853"/>
        <end position="878"/>
    </location>
</feature>
<dbReference type="FunCoup" id="A0A7C8MY70">
    <property type="interactions" value="118"/>
</dbReference>
<dbReference type="SMART" id="SM01030">
    <property type="entry name" value="BHD_1"/>
    <property type="match status" value="1"/>
</dbReference>
<gene>
    <name evidence="13" type="ORF">GQX73_g2624</name>
</gene>
<dbReference type="OrthoDB" id="300780at2759"/>
<dbReference type="Proteomes" id="UP000481858">
    <property type="component" value="Unassembled WGS sequence"/>
</dbReference>
<dbReference type="InterPro" id="IPR041640">
    <property type="entry name" value="Tyrosinase_C"/>
</dbReference>
<dbReference type="InterPro" id="IPR018326">
    <property type="entry name" value="Rad4_beta-hairpin_dom1"/>
</dbReference>
<evidence type="ECO:0000256" key="9">
    <source>
        <dbReference type="SAM" id="MobiDB-lite"/>
    </source>
</evidence>
<comment type="caution">
    <text evidence="13">The sequence shown here is derived from an EMBL/GenBank/DDBJ whole genome shotgun (WGS) entry which is preliminary data.</text>
</comment>
<feature type="domain" description="Rad4 beta-hairpin" evidence="12">
    <location>
        <begin position="1150"/>
        <end position="1224"/>
    </location>
</feature>
<dbReference type="GO" id="GO:0003684">
    <property type="term" value="F:damaged DNA binding"/>
    <property type="evidence" value="ECO:0007669"/>
    <property type="project" value="InterPro"/>
</dbReference>
<keyword evidence="8" id="KW-0539">Nucleus</keyword>
<dbReference type="GO" id="GO:0003697">
    <property type="term" value="F:single-stranded DNA binding"/>
    <property type="evidence" value="ECO:0007669"/>
    <property type="project" value="TreeGrafter"/>
</dbReference>
<feature type="region of interest" description="Disordered" evidence="9">
    <location>
        <begin position="1267"/>
        <end position="1315"/>
    </location>
</feature>
<dbReference type="InterPro" id="IPR018328">
    <property type="entry name" value="Rad4_beta-hairpin_dom3"/>
</dbReference>
<feature type="compositionally biased region" description="Basic and acidic residues" evidence="9">
    <location>
        <begin position="541"/>
        <end position="550"/>
    </location>
</feature>
<dbReference type="PANTHER" id="PTHR12135">
    <property type="entry name" value="DNA REPAIR PROTEIN XP-C / RAD4"/>
    <property type="match status" value="1"/>
</dbReference>
<dbReference type="GO" id="GO:0000111">
    <property type="term" value="C:nucleotide-excision repair factor 2 complex"/>
    <property type="evidence" value="ECO:0007669"/>
    <property type="project" value="TreeGrafter"/>
</dbReference>
<evidence type="ECO:0000256" key="7">
    <source>
        <dbReference type="ARBA" id="ARBA00023204"/>
    </source>
</evidence>
<organism evidence="13 14">
    <name type="scientific">Xylaria multiplex</name>
    <dbReference type="NCBI Taxonomy" id="323545"/>
    <lineage>
        <taxon>Eukaryota</taxon>
        <taxon>Fungi</taxon>
        <taxon>Dikarya</taxon>
        <taxon>Ascomycota</taxon>
        <taxon>Pezizomycotina</taxon>
        <taxon>Sordariomycetes</taxon>
        <taxon>Xylariomycetidae</taxon>
        <taxon>Xylariales</taxon>
        <taxon>Xylariaceae</taxon>
        <taxon>Xylaria</taxon>
    </lineage>
</organism>
<accession>A0A7C8MY70</accession>
<keyword evidence="7" id="KW-0234">DNA repair</keyword>
<dbReference type="InterPro" id="IPR004583">
    <property type="entry name" value="DNA_repair_Rad4"/>
</dbReference>
<evidence type="ECO:0000256" key="4">
    <source>
        <dbReference type="ARBA" id="ARBA00022763"/>
    </source>
</evidence>
<dbReference type="PANTHER" id="PTHR12135:SF0">
    <property type="entry name" value="DNA REPAIR PROTEIN COMPLEMENTING XP-C CELLS"/>
    <property type="match status" value="1"/>
</dbReference>
<dbReference type="Pfam" id="PF18132">
    <property type="entry name" value="Tyrosinase_C"/>
    <property type="match status" value="1"/>
</dbReference>
<dbReference type="InterPro" id="IPR018325">
    <property type="entry name" value="Rad4/PNGase_transGLS-fold"/>
</dbReference>
<evidence type="ECO:0000256" key="8">
    <source>
        <dbReference type="ARBA" id="ARBA00023242"/>
    </source>
</evidence>
<dbReference type="InParanoid" id="A0A7C8MY70"/>
<evidence type="ECO:0000259" key="11">
    <source>
        <dbReference type="SMART" id="SM01031"/>
    </source>
</evidence>
<dbReference type="Gene3D" id="3.30.70.2460">
    <property type="entry name" value="Rad4, beta-hairpin domain BHD3"/>
    <property type="match status" value="1"/>
</dbReference>
<feature type="region of interest" description="Disordered" evidence="9">
    <location>
        <begin position="408"/>
        <end position="443"/>
    </location>
</feature>
<feature type="domain" description="Rad4 beta-hairpin" evidence="11">
    <location>
        <begin position="1080"/>
        <end position="1143"/>
    </location>
</feature>
<evidence type="ECO:0000256" key="3">
    <source>
        <dbReference type="ARBA" id="ARBA00009525"/>
    </source>
</evidence>
<keyword evidence="6" id="KW-0503">Monooxygenase</keyword>
<evidence type="ECO:0000259" key="12">
    <source>
        <dbReference type="SMART" id="SM01032"/>
    </source>
</evidence>
<dbReference type="GO" id="GO:0004497">
    <property type="term" value="F:monooxygenase activity"/>
    <property type="evidence" value="ECO:0007669"/>
    <property type="project" value="UniProtKB-KW"/>
</dbReference>
<dbReference type="GO" id="GO:0006298">
    <property type="term" value="P:mismatch repair"/>
    <property type="evidence" value="ECO:0007669"/>
    <property type="project" value="TreeGrafter"/>
</dbReference>
<protein>
    <submittedName>
        <fullName evidence="13">Uncharacterized protein</fullName>
    </submittedName>
</protein>
<name>A0A7C8MY70_9PEZI</name>
<dbReference type="GO" id="GO:0071942">
    <property type="term" value="C:XPC complex"/>
    <property type="evidence" value="ECO:0007669"/>
    <property type="project" value="TreeGrafter"/>
</dbReference>
<dbReference type="Pfam" id="PF00264">
    <property type="entry name" value="Tyrosinase"/>
    <property type="match status" value="1"/>
</dbReference>
<dbReference type="SUPFAM" id="SSF54001">
    <property type="entry name" value="Cysteine proteinases"/>
    <property type="match status" value="1"/>
</dbReference>
<dbReference type="Pfam" id="PF10405">
    <property type="entry name" value="BHD_3"/>
    <property type="match status" value="1"/>
</dbReference>
<dbReference type="GO" id="GO:0006289">
    <property type="term" value="P:nucleotide-excision repair"/>
    <property type="evidence" value="ECO:0007669"/>
    <property type="project" value="InterPro"/>
</dbReference>
<comment type="cofactor">
    <cofactor evidence="1">
        <name>Cu(2+)</name>
        <dbReference type="ChEBI" id="CHEBI:29036"/>
    </cofactor>
</comment>
<evidence type="ECO:0000259" key="10">
    <source>
        <dbReference type="SMART" id="SM01030"/>
    </source>
</evidence>
<dbReference type="Gene3D" id="3.90.260.10">
    <property type="entry name" value="Transglutaminase-like"/>
    <property type="match status" value="1"/>
</dbReference>
<dbReference type="SUPFAM" id="SSF48056">
    <property type="entry name" value="Di-copper centre-containing domain"/>
    <property type="match status" value="1"/>
</dbReference>
<proteinExistence type="inferred from homology"/>
<dbReference type="Pfam" id="PF10404">
    <property type="entry name" value="BHD_2"/>
    <property type="match status" value="1"/>
</dbReference>
<dbReference type="InterPro" id="IPR042488">
    <property type="entry name" value="Rad4_BHD3_sf"/>
</dbReference>